<keyword evidence="2" id="KW-1185">Reference proteome</keyword>
<proteinExistence type="predicted"/>
<dbReference type="Proteomes" id="UP000012099">
    <property type="component" value="Unassembled WGS sequence"/>
</dbReference>
<comment type="caution">
    <text evidence="1">The sequence shown here is derived from an EMBL/GenBank/DDBJ whole genome shotgun (WGS) entry which is preliminary data.</text>
</comment>
<sequence length="52" mass="5929">MSFFIDVPFKTINRPLPGTSSVLNFQDNLSGRSKSESKRGRLEPGEILRLYE</sequence>
<evidence type="ECO:0000313" key="1">
    <source>
        <dbReference type="EMBL" id="EMM99240.1"/>
    </source>
</evidence>
<accession>A0ABP2T4N8</accession>
<dbReference type="EMBL" id="AHMH02000127">
    <property type="protein sequence ID" value="EMM99240.1"/>
    <property type="molecule type" value="Genomic_DNA"/>
</dbReference>
<gene>
    <name evidence="1" type="ORF">LEP1GSC035_2972</name>
</gene>
<reference evidence="1 2" key="1">
    <citation type="submission" date="2013-01" db="EMBL/GenBank/DDBJ databases">
        <authorList>
            <person name="Harkins D.M."/>
            <person name="Durkin A.S."/>
            <person name="Brinkac L.M."/>
            <person name="Haft D.H."/>
            <person name="Selengut J.D."/>
            <person name="Sanka R."/>
            <person name="DePew J."/>
            <person name="Purushe J."/>
            <person name="Whelen A.C."/>
            <person name="Vinetz J.M."/>
            <person name="Sutton G.G."/>
            <person name="Nierman W.C."/>
            <person name="Fouts D.E."/>
        </authorList>
    </citation>
    <scope>NUCLEOTIDE SEQUENCE [LARGE SCALE GENOMIC DNA]</scope>
    <source>
        <strain evidence="1 2">2007001578</strain>
    </source>
</reference>
<name>A0ABP2T4N8_9LEPT</name>
<protein>
    <submittedName>
        <fullName evidence="1">Uncharacterized protein</fullName>
    </submittedName>
</protein>
<evidence type="ECO:0000313" key="2">
    <source>
        <dbReference type="Proteomes" id="UP000012099"/>
    </source>
</evidence>
<organism evidence="1 2">
    <name type="scientific">Leptospira noguchii str. 2007001578</name>
    <dbReference type="NCBI Taxonomy" id="1049974"/>
    <lineage>
        <taxon>Bacteria</taxon>
        <taxon>Pseudomonadati</taxon>
        <taxon>Spirochaetota</taxon>
        <taxon>Spirochaetia</taxon>
        <taxon>Leptospirales</taxon>
        <taxon>Leptospiraceae</taxon>
        <taxon>Leptospira</taxon>
    </lineage>
</organism>